<dbReference type="Pfam" id="PF00455">
    <property type="entry name" value="DeoRC"/>
    <property type="match status" value="1"/>
</dbReference>
<dbReference type="InterPro" id="IPR037171">
    <property type="entry name" value="NagB/RpiA_transferase-like"/>
</dbReference>
<dbReference type="Gene3D" id="1.10.10.10">
    <property type="entry name" value="Winged helix-like DNA-binding domain superfamily/Winged helix DNA-binding domain"/>
    <property type="match status" value="1"/>
</dbReference>
<dbReference type="RefSeq" id="WP_073375671.1">
    <property type="nucleotide sequence ID" value="NZ_FQXS01000010.1"/>
</dbReference>
<dbReference type="Pfam" id="PF08220">
    <property type="entry name" value="HTH_DeoR"/>
    <property type="match status" value="1"/>
</dbReference>
<proteinExistence type="predicted"/>
<dbReference type="Gene3D" id="3.40.50.1360">
    <property type="match status" value="1"/>
</dbReference>
<dbReference type="InterPro" id="IPR018356">
    <property type="entry name" value="Tscrpt_reg_HTH_DeoR_CS"/>
</dbReference>
<dbReference type="SMART" id="SM00420">
    <property type="entry name" value="HTH_DEOR"/>
    <property type="match status" value="1"/>
</dbReference>
<organism evidence="6 7">
    <name type="scientific">Desulfofustis glycolicus DSM 9705</name>
    <dbReference type="NCBI Taxonomy" id="1121409"/>
    <lineage>
        <taxon>Bacteria</taxon>
        <taxon>Pseudomonadati</taxon>
        <taxon>Thermodesulfobacteriota</taxon>
        <taxon>Desulfobulbia</taxon>
        <taxon>Desulfobulbales</taxon>
        <taxon>Desulfocapsaceae</taxon>
        <taxon>Desulfofustis</taxon>
    </lineage>
</organism>
<reference evidence="6 7" key="1">
    <citation type="submission" date="2016-11" db="EMBL/GenBank/DDBJ databases">
        <authorList>
            <person name="Jaros S."/>
            <person name="Januszkiewicz K."/>
            <person name="Wedrychowicz H."/>
        </authorList>
    </citation>
    <scope>NUCLEOTIDE SEQUENCE [LARGE SCALE GENOMIC DNA]</scope>
    <source>
        <strain evidence="6 7">DSM 9705</strain>
    </source>
</reference>
<dbReference type="STRING" id="1121409.SAMN02745124_01990"/>
<dbReference type="SUPFAM" id="SSF100950">
    <property type="entry name" value="NagB/RpiA/CoA transferase-like"/>
    <property type="match status" value="1"/>
</dbReference>
<feature type="region of interest" description="Disordered" evidence="4">
    <location>
        <begin position="268"/>
        <end position="306"/>
    </location>
</feature>
<feature type="domain" description="HTH deoR-type" evidence="5">
    <location>
        <begin position="12"/>
        <end position="67"/>
    </location>
</feature>
<dbReference type="Proteomes" id="UP000184139">
    <property type="component" value="Unassembled WGS sequence"/>
</dbReference>
<evidence type="ECO:0000256" key="1">
    <source>
        <dbReference type="ARBA" id="ARBA00023015"/>
    </source>
</evidence>
<keyword evidence="7" id="KW-1185">Reference proteome</keyword>
<sequence>MTVTQKKADLIPAQRRHLILELIRRKGAISVHELAQSTEASLPTIRRDLDWLARTGAIQRSHGGASLKTAPGTTFEPDYHITSRVAREEKSRIGRCAAERLRDGQSVIFDSSSTVYEAAYRVVEMGLNLTAITNDLRIGELLAGCPSINLLISGGTLRPGSYTLFGEPGVSFLQDLHVDVALMGIHAITDESSCCDTSLDIAYAKRYMVAAAGSIMILADATKFGHVAFYHAFDIDDRFTIITDRPLPAAIQSNLAAHGAPVIVATDAGTAGADQPPNRRPHKNQSNPNPSTNPGGPRFEEKTDQI</sequence>
<dbReference type="PRINTS" id="PR00037">
    <property type="entry name" value="HTHLACR"/>
</dbReference>
<dbReference type="AlphaFoldDB" id="A0A1M5VZR6"/>
<accession>A0A1M5VZR6</accession>
<dbReference type="InterPro" id="IPR014036">
    <property type="entry name" value="DeoR-like_C"/>
</dbReference>
<dbReference type="SUPFAM" id="SSF46785">
    <property type="entry name" value="Winged helix' DNA-binding domain"/>
    <property type="match status" value="1"/>
</dbReference>
<keyword evidence="3" id="KW-0804">Transcription</keyword>
<name>A0A1M5VZR6_9BACT</name>
<evidence type="ECO:0000259" key="5">
    <source>
        <dbReference type="PROSITE" id="PS51000"/>
    </source>
</evidence>
<dbReference type="OrthoDB" id="6846621at2"/>
<feature type="compositionally biased region" description="Low complexity" evidence="4">
    <location>
        <begin position="284"/>
        <end position="297"/>
    </location>
</feature>
<dbReference type="InterPro" id="IPR001034">
    <property type="entry name" value="DeoR_HTH"/>
</dbReference>
<evidence type="ECO:0000256" key="4">
    <source>
        <dbReference type="SAM" id="MobiDB-lite"/>
    </source>
</evidence>
<dbReference type="GO" id="GO:0003700">
    <property type="term" value="F:DNA-binding transcription factor activity"/>
    <property type="evidence" value="ECO:0007669"/>
    <property type="project" value="InterPro"/>
</dbReference>
<dbReference type="EMBL" id="FQXS01000010">
    <property type="protein sequence ID" value="SHH80746.1"/>
    <property type="molecule type" value="Genomic_DNA"/>
</dbReference>
<keyword evidence="1" id="KW-0805">Transcription regulation</keyword>
<dbReference type="GO" id="GO:0003677">
    <property type="term" value="F:DNA binding"/>
    <property type="evidence" value="ECO:0007669"/>
    <property type="project" value="UniProtKB-KW"/>
</dbReference>
<dbReference type="PROSITE" id="PS00894">
    <property type="entry name" value="HTH_DEOR_1"/>
    <property type="match status" value="1"/>
</dbReference>
<dbReference type="SMART" id="SM01134">
    <property type="entry name" value="DeoRC"/>
    <property type="match status" value="1"/>
</dbReference>
<evidence type="ECO:0000256" key="3">
    <source>
        <dbReference type="ARBA" id="ARBA00023163"/>
    </source>
</evidence>
<dbReference type="InterPro" id="IPR050313">
    <property type="entry name" value="Carb_Metab_HTH_regulators"/>
</dbReference>
<keyword evidence="2" id="KW-0238">DNA-binding</keyword>
<dbReference type="InterPro" id="IPR036390">
    <property type="entry name" value="WH_DNA-bd_sf"/>
</dbReference>
<evidence type="ECO:0000256" key="2">
    <source>
        <dbReference type="ARBA" id="ARBA00023125"/>
    </source>
</evidence>
<evidence type="ECO:0000313" key="7">
    <source>
        <dbReference type="Proteomes" id="UP000184139"/>
    </source>
</evidence>
<dbReference type="InterPro" id="IPR036388">
    <property type="entry name" value="WH-like_DNA-bd_sf"/>
</dbReference>
<protein>
    <submittedName>
        <fullName evidence="6">Transcriptional regulator, DeoR family</fullName>
    </submittedName>
</protein>
<dbReference type="PANTHER" id="PTHR30363:SF44">
    <property type="entry name" value="AGA OPERON TRANSCRIPTIONAL REPRESSOR-RELATED"/>
    <property type="match status" value="1"/>
</dbReference>
<dbReference type="PROSITE" id="PS51000">
    <property type="entry name" value="HTH_DEOR_2"/>
    <property type="match status" value="1"/>
</dbReference>
<gene>
    <name evidence="6" type="ORF">SAMN02745124_01990</name>
</gene>
<evidence type="ECO:0000313" key="6">
    <source>
        <dbReference type="EMBL" id="SHH80746.1"/>
    </source>
</evidence>
<dbReference type="PANTHER" id="PTHR30363">
    <property type="entry name" value="HTH-TYPE TRANSCRIPTIONAL REGULATOR SRLR-RELATED"/>
    <property type="match status" value="1"/>
</dbReference>